<evidence type="ECO:0000256" key="7">
    <source>
        <dbReference type="ARBA" id="ARBA00023278"/>
    </source>
</evidence>
<dbReference type="Proteomes" id="UP000447434">
    <property type="component" value="Chromosome 5"/>
</dbReference>
<dbReference type="AlphaFoldDB" id="A0A6A5MPI8"/>
<dbReference type="GO" id="GO:1901371">
    <property type="term" value="P:regulation of leaf morphogenesis"/>
    <property type="evidence" value="ECO:0007669"/>
    <property type="project" value="TreeGrafter"/>
</dbReference>
<evidence type="ECO:0000256" key="6">
    <source>
        <dbReference type="ARBA" id="ARBA00022729"/>
    </source>
</evidence>
<dbReference type="OrthoDB" id="1097392at2759"/>
<comment type="subcellular location">
    <subcellularLocation>
        <location evidence="1">Secreted</location>
        <location evidence="1">Extracellular space</location>
        <location evidence="1">Apoplast</location>
    </subcellularLocation>
</comment>
<evidence type="ECO:0000313" key="8">
    <source>
        <dbReference type="EMBL" id="KAE9614317.1"/>
    </source>
</evidence>
<keyword evidence="5" id="KW-0372">Hormone</keyword>
<accession>A0A6A5MPI8</accession>
<name>A0A6A5MPI8_LUPAL</name>
<dbReference type="GO" id="GO:0006995">
    <property type="term" value="P:cellular response to nitrogen starvation"/>
    <property type="evidence" value="ECO:0007669"/>
    <property type="project" value="UniProtKB-ARBA"/>
</dbReference>
<gene>
    <name evidence="8" type="ORF">Lalb_Chr05g0226641</name>
</gene>
<keyword evidence="4" id="KW-0964">Secreted</keyword>
<dbReference type="PANTHER" id="PTHR33348:SF34">
    <property type="entry name" value="ENCODED PEPTIDE-RELATED"/>
    <property type="match status" value="1"/>
</dbReference>
<evidence type="ECO:0000256" key="3">
    <source>
        <dbReference type="ARBA" id="ARBA00022523"/>
    </source>
</evidence>
<dbReference type="PANTHER" id="PTHR33348">
    <property type="entry name" value="PRECURSOR OF CEP5"/>
    <property type="match status" value="1"/>
</dbReference>
<evidence type="ECO:0000256" key="5">
    <source>
        <dbReference type="ARBA" id="ARBA00022702"/>
    </source>
</evidence>
<proteinExistence type="inferred from homology"/>
<dbReference type="GO" id="GO:2000280">
    <property type="term" value="P:regulation of root development"/>
    <property type="evidence" value="ECO:0007669"/>
    <property type="project" value="TreeGrafter"/>
</dbReference>
<protein>
    <submittedName>
        <fullName evidence="8">Putative encoded peptide</fullName>
    </submittedName>
</protein>
<comment type="similarity">
    <text evidence="2">Belongs to the C-terminally encoded plant signaling peptide (CEP) family.</text>
</comment>
<keyword evidence="7" id="KW-0379">Hydroxylation</keyword>
<dbReference type="EMBL" id="WOCE01000005">
    <property type="protein sequence ID" value="KAE9614317.1"/>
    <property type="molecule type" value="Genomic_DNA"/>
</dbReference>
<evidence type="ECO:0000313" key="9">
    <source>
        <dbReference type="Proteomes" id="UP000447434"/>
    </source>
</evidence>
<keyword evidence="3" id="KW-0052">Apoplast</keyword>
<dbReference type="GO" id="GO:1902025">
    <property type="term" value="P:nitrate import"/>
    <property type="evidence" value="ECO:0007669"/>
    <property type="project" value="TreeGrafter"/>
</dbReference>
<comment type="caution">
    <text evidence="8">The sequence shown here is derived from an EMBL/GenBank/DDBJ whole genome shotgun (WGS) entry which is preliminary data.</text>
</comment>
<keyword evidence="9" id="KW-1185">Reference proteome</keyword>
<evidence type="ECO:0000256" key="2">
    <source>
        <dbReference type="ARBA" id="ARBA00008963"/>
    </source>
</evidence>
<keyword evidence="6" id="KW-0732">Signal</keyword>
<dbReference type="GO" id="GO:0048364">
    <property type="term" value="P:root development"/>
    <property type="evidence" value="ECO:0007669"/>
    <property type="project" value="InterPro"/>
</dbReference>
<evidence type="ECO:0000256" key="1">
    <source>
        <dbReference type="ARBA" id="ARBA00004271"/>
    </source>
</evidence>
<dbReference type="GO" id="GO:0005179">
    <property type="term" value="F:hormone activity"/>
    <property type="evidence" value="ECO:0007669"/>
    <property type="project" value="UniProtKB-KW"/>
</dbReference>
<sequence length="87" mass="9361">MTNFTRICFLFILMLLSHELLSTEGRNLRESIQTQNAPNSTMGVTNSTVATSPCQTNHSIRKLAGDVAAFRPTTPGNSPGVGHSINS</sequence>
<evidence type="ECO:0000256" key="4">
    <source>
        <dbReference type="ARBA" id="ARBA00022525"/>
    </source>
</evidence>
<dbReference type="GO" id="GO:0048046">
    <property type="term" value="C:apoplast"/>
    <property type="evidence" value="ECO:0007669"/>
    <property type="project" value="UniProtKB-SubCell"/>
</dbReference>
<dbReference type="InterPro" id="IPR033250">
    <property type="entry name" value="CEP"/>
</dbReference>
<organism evidence="8 9">
    <name type="scientific">Lupinus albus</name>
    <name type="common">White lupine</name>
    <name type="synonym">Lupinus termis</name>
    <dbReference type="NCBI Taxonomy" id="3870"/>
    <lineage>
        <taxon>Eukaryota</taxon>
        <taxon>Viridiplantae</taxon>
        <taxon>Streptophyta</taxon>
        <taxon>Embryophyta</taxon>
        <taxon>Tracheophyta</taxon>
        <taxon>Spermatophyta</taxon>
        <taxon>Magnoliopsida</taxon>
        <taxon>eudicotyledons</taxon>
        <taxon>Gunneridae</taxon>
        <taxon>Pentapetalae</taxon>
        <taxon>rosids</taxon>
        <taxon>fabids</taxon>
        <taxon>Fabales</taxon>
        <taxon>Fabaceae</taxon>
        <taxon>Papilionoideae</taxon>
        <taxon>50 kb inversion clade</taxon>
        <taxon>genistoids sensu lato</taxon>
        <taxon>core genistoids</taxon>
        <taxon>Genisteae</taxon>
        <taxon>Lupinus</taxon>
    </lineage>
</organism>
<reference evidence="9" key="1">
    <citation type="journal article" date="2020" name="Nat. Commun.">
        <title>Genome sequence of the cluster root forming white lupin.</title>
        <authorList>
            <person name="Hufnagel B."/>
            <person name="Marques A."/>
            <person name="Soriano A."/>
            <person name="Marques L."/>
            <person name="Divol F."/>
            <person name="Doumas P."/>
            <person name="Sallet E."/>
            <person name="Mancinotti D."/>
            <person name="Carrere S."/>
            <person name="Marande W."/>
            <person name="Arribat S."/>
            <person name="Keller J."/>
            <person name="Huneau C."/>
            <person name="Blein T."/>
            <person name="Aime D."/>
            <person name="Laguerre M."/>
            <person name="Taylor J."/>
            <person name="Schubert V."/>
            <person name="Nelson M."/>
            <person name="Geu-Flores F."/>
            <person name="Crespi M."/>
            <person name="Gallardo-Guerrero K."/>
            <person name="Delaux P.-M."/>
            <person name="Salse J."/>
            <person name="Berges H."/>
            <person name="Guyot R."/>
            <person name="Gouzy J."/>
            <person name="Peret B."/>
        </authorList>
    </citation>
    <scope>NUCLEOTIDE SEQUENCE [LARGE SCALE GENOMIC DNA]</scope>
    <source>
        <strain evidence="9">cv. Amiga</strain>
    </source>
</reference>